<evidence type="ECO:0000259" key="4">
    <source>
        <dbReference type="PROSITE" id="PS01124"/>
    </source>
</evidence>
<evidence type="ECO:0000313" key="6">
    <source>
        <dbReference type="Proteomes" id="UP001265700"/>
    </source>
</evidence>
<dbReference type="PANTHER" id="PTHR46796:SF12">
    <property type="entry name" value="HTH-TYPE DNA-BINDING TRANSCRIPTIONAL ACTIVATOR EUTR"/>
    <property type="match status" value="1"/>
</dbReference>
<proteinExistence type="predicted"/>
<keyword evidence="3" id="KW-0804">Transcription</keyword>
<organism evidence="5 6">
    <name type="scientific">Hydrogenophaga palleronii</name>
    <dbReference type="NCBI Taxonomy" id="65655"/>
    <lineage>
        <taxon>Bacteria</taxon>
        <taxon>Pseudomonadati</taxon>
        <taxon>Pseudomonadota</taxon>
        <taxon>Betaproteobacteria</taxon>
        <taxon>Burkholderiales</taxon>
        <taxon>Comamonadaceae</taxon>
        <taxon>Hydrogenophaga</taxon>
    </lineage>
</organism>
<dbReference type="InterPro" id="IPR018062">
    <property type="entry name" value="HTH_AraC-typ_CS"/>
</dbReference>
<dbReference type="Proteomes" id="UP001265700">
    <property type="component" value="Unassembled WGS sequence"/>
</dbReference>
<evidence type="ECO:0000313" key="5">
    <source>
        <dbReference type="EMBL" id="MDR7151900.1"/>
    </source>
</evidence>
<name>A0ABU1WRI1_9BURK</name>
<accession>A0ABU1WRI1</accession>
<dbReference type="PROSITE" id="PS00041">
    <property type="entry name" value="HTH_ARAC_FAMILY_1"/>
    <property type="match status" value="1"/>
</dbReference>
<keyword evidence="1" id="KW-0805">Transcription regulation</keyword>
<feature type="domain" description="HTH araC/xylS-type" evidence="4">
    <location>
        <begin position="215"/>
        <end position="316"/>
    </location>
</feature>
<evidence type="ECO:0000256" key="2">
    <source>
        <dbReference type="ARBA" id="ARBA00023125"/>
    </source>
</evidence>
<keyword evidence="2" id="KW-0238">DNA-binding</keyword>
<sequence>MNVEVRSFNDVHQHARAIPGWPQEYDQLSRGSLNSSLRQVSTQTFQMFQEVMNRQVVQRGHCPPQRMCLAVSETEVETSAVKKLKQPLSRVVLLRNSEAFMLHAPEGLSLVAANVDFDRFMQMAELHLSPRQAALAKDAAGLSVSAESAARLKNTLYLILRQSSLQSERNAPTASLDKVMDELLLNAFLDVFAAMGDQQDTQTRFGSSVSQYMVRRSRELVEGEVCSPLSILDLCAKLRVSRRTLQASFQRVAGIGPLEYLRNLRLNAVRRRLGTTTAQELHVGDAAAEMGFFHLSHFARHYKQLFDELPSDTCRADGRPTLAHGRR</sequence>
<evidence type="ECO:0000256" key="1">
    <source>
        <dbReference type="ARBA" id="ARBA00023015"/>
    </source>
</evidence>
<dbReference type="InterPro" id="IPR018060">
    <property type="entry name" value="HTH_AraC"/>
</dbReference>
<dbReference type="InterPro" id="IPR050204">
    <property type="entry name" value="AraC_XylS_family_regulators"/>
</dbReference>
<dbReference type="SMART" id="SM00342">
    <property type="entry name" value="HTH_ARAC"/>
    <property type="match status" value="1"/>
</dbReference>
<reference evidence="5 6" key="1">
    <citation type="submission" date="2023-07" db="EMBL/GenBank/DDBJ databases">
        <title>Sorghum-associated microbial communities from plants grown in Nebraska, USA.</title>
        <authorList>
            <person name="Schachtman D."/>
        </authorList>
    </citation>
    <scope>NUCLEOTIDE SEQUENCE [LARGE SCALE GENOMIC DNA]</scope>
    <source>
        <strain evidence="5 6">4249</strain>
    </source>
</reference>
<dbReference type="PROSITE" id="PS01124">
    <property type="entry name" value="HTH_ARAC_FAMILY_2"/>
    <property type="match status" value="1"/>
</dbReference>
<dbReference type="EMBL" id="JAVDWU010000009">
    <property type="protein sequence ID" value="MDR7151900.1"/>
    <property type="molecule type" value="Genomic_DNA"/>
</dbReference>
<dbReference type="Gene3D" id="1.10.10.60">
    <property type="entry name" value="Homeodomain-like"/>
    <property type="match status" value="1"/>
</dbReference>
<comment type="caution">
    <text evidence="5">The sequence shown here is derived from an EMBL/GenBank/DDBJ whole genome shotgun (WGS) entry which is preliminary data.</text>
</comment>
<dbReference type="Pfam" id="PF12833">
    <property type="entry name" value="HTH_18"/>
    <property type="match status" value="1"/>
</dbReference>
<evidence type="ECO:0000256" key="3">
    <source>
        <dbReference type="ARBA" id="ARBA00023163"/>
    </source>
</evidence>
<keyword evidence="6" id="KW-1185">Reference proteome</keyword>
<dbReference type="RefSeq" id="WP_310320130.1">
    <property type="nucleotide sequence ID" value="NZ_JAVDWU010000009.1"/>
</dbReference>
<dbReference type="PANTHER" id="PTHR46796">
    <property type="entry name" value="HTH-TYPE TRANSCRIPTIONAL ACTIVATOR RHAS-RELATED"/>
    <property type="match status" value="1"/>
</dbReference>
<gene>
    <name evidence="5" type="ORF">J2W49_003876</name>
</gene>
<protein>
    <submittedName>
        <fullName evidence="5">AraC-like DNA-binding protein</fullName>
    </submittedName>
</protein>